<protein>
    <submittedName>
        <fullName evidence="5">FCD domain-containing protein</fullName>
    </submittedName>
</protein>
<dbReference type="InterPro" id="IPR000524">
    <property type="entry name" value="Tscrpt_reg_HTH_GntR"/>
</dbReference>
<gene>
    <name evidence="5" type="ORF">GQE98_06360</name>
</gene>
<evidence type="ECO:0000256" key="3">
    <source>
        <dbReference type="ARBA" id="ARBA00023163"/>
    </source>
</evidence>
<evidence type="ECO:0000313" key="6">
    <source>
        <dbReference type="Proteomes" id="UP000476030"/>
    </source>
</evidence>
<dbReference type="Gene3D" id="1.20.120.530">
    <property type="entry name" value="GntR ligand-binding domain-like"/>
    <property type="match status" value="1"/>
</dbReference>
<keyword evidence="1" id="KW-0805">Transcription regulation</keyword>
<reference evidence="5 6" key="1">
    <citation type="submission" date="2019-12" db="EMBL/GenBank/DDBJ databases">
        <title>Snethiella sp. nov. sp. isolated from sea sand.</title>
        <authorList>
            <person name="Kim J."/>
            <person name="Jeong S.E."/>
            <person name="Jung H.S."/>
            <person name="Jeon C.O."/>
        </authorList>
    </citation>
    <scope>NUCLEOTIDE SEQUENCE [LARGE SCALE GENOMIC DNA]</scope>
    <source>
        <strain evidence="5 6">DP05</strain>
    </source>
</reference>
<dbReference type="Pfam" id="PF07729">
    <property type="entry name" value="FCD"/>
    <property type="match status" value="1"/>
</dbReference>
<sequence>MTTVLHYKARPSLVPKKQSLTDMAYSAIKAEINAGKIPLDSFINIPEIEHQLEMSRTPIREAMLRLQTEKVVEIVPKRGIRVLALSAGDLANYYQIVAGLELQALGNICARKLTRTDIMPLLYALSAEEAALRAENFEAWADADEKFHRSLFILNGNPRLQEAGINFRDIIQRANMEALRHIAADDRMRCLRDHNEVKELLLRADENYARERYLEHNKWLGTVIANTLAEKEITRL</sequence>
<organism evidence="5 6">
    <name type="scientific">Sneathiella litorea</name>
    <dbReference type="NCBI Taxonomy" id="2606216"/>
    <lineage>
        <taxon>Bacteria</taxon>
        <taxon>Pseudomonadati</taxon>
        <taxon>Pseudomonadota</taxon>
        <taxon>Alphaproteobacteria</taxon>
        <taxon>Sneathiellales</taxon>
        <taxon>Sneathiellaceae</taxon>
        <taxon>Sneathiella</taxon>
    </lineage>
</organism>
<evidence type="ECO:0000256" key="2">
    <source>
        <dbReference type="ARBA" id="ARBA00023125"/>
    </source>
</evidence>
<name>A0A6L8W7N6_9PROT</name>
<dbReference type="SUPFAM" id="SSF48008">
    <property type="entry name" value="GntR ligand-binding domain-like"/>
    <property type="match status" value="1"/>
</dbReference>
<dbReference type="GO" id="GO:0003700">
    <property type="term" value="F:DNA-binding transcription factor activity"/>
    <property type="evidence" value="ECO:0007669"/>
    <property type="project" value="InterPro"/>
</dbReference>
<dbReference type="PROSITE" id="PS50949">
    <property type="entry name" value="HTH_GNTR"/>
    <property type="match status" value="1"/>
</dbReference>
<dbReference type="InterPro" id="IPR036390">
    <property type="entry name" value="WH_DNA-bd_sf"/>
</dbReference>
<accession>A0A6L8W7N6</accession>
<feature type="domain" description="HTH gntR-type" evidence="4">
    <location>
        <begin position="18"/>
        <end position="85"/>
    </location>
</feature>
<dbReference type="SUPFAM" id="SSF46785">
    <property type="entry name" value="Winged helix' DNA-binding domain"/>
    <property type="match status" value="1"/>
</dbReference>
<dbReference type="InterPro" id="IPR008920">
    <property type="entry name" value="TF_FadR/GntR_C"/>
</dbReference>
<dbReference type="PANTHER" id="PTHR43537:SF5">
    <property type="entry name" value="UXU OPERON TRANSCRIPTIONAL REGULATOR"/>
    <property type="match status" value="1"/>
</dbReference>
<dbReference type="RefSeq" id="WP_161314856.1">
    <property type="nucleotide sequence ID" value="NZ_WTUW01000002.1"/>
</dbReference>
<dbReference type="EMBL" id="WTUW01000002">
    <property type="protein sequence ID" value="MZR30257.1"/>
    <property type="molecule type" value="Genomic_DNA"/>
</dbReference>
<evidence type="ECO:0000313" key="5">
    <source>
        <dbReference type="EMBL" id="MZR30257.1"/>
    </source>
</evidence>
<dbReference type="AlphaFoldDB" id="A0A6L8W7N6"/>
<dbReference type="Pfam" id="PF00392">
    <property type="entry name" value="GntR"/>
    <property type="match status" value="1"/>
</dbReference>
<dbReference type="InterPro" id="IPR036388">
    <property type="entry name" value="WH-like_DNA-bd_sf"/>
</dbReference>
<dbReference type="Proteomes" id="UP000476030">
    <property type="component" value="Unassembled WGS sequence"/>
</dbReference>
<evidence type="ECO:0000259" key="4">
    <source>
        <dbReference type="PROSITE" id="PS50949"/>
    </source>
</evidence>
<keyword evidence="6" id="KW-1185">Reference proteome</keyword>
<keyword evidence="2" id="KW-0238">DNA-binding</keyword>
<proteinExistence type="predicted"/>
<evidence type="ECO:0000256" key="1">
    <source>
        <dbReference type="ARBA" id="ARBA00023015"/>
    </source>
</evidence>
<comment type="caution">
    <text evidence="5">The sequence shown here is derived from an EMBL/GenBank/DDBJ whole genome shotgun (WGS) entry which is preliminary data.</text>
</comment>
<dbReference type="Gene3D" id="1.10.10.10">
    <property type="entry name" value="Winged helix-like DNA-binding domain superfamily/Winged helix DNA-binding domain"/>
    <property type="match status" value="1"/>
</dbReference>
<keyword evidence="3" id="KW-0804">Transcription</keyword>
<dbReference type="PANTHER" id="PTHR43537">
    <property type="entry name" value="TRANSCRIPTIONAL REGULATOR, GNTR FAMILY"/>
    <property type="match status" value="1"/>
</dbReference>
<dbReference type="GO" id="GO:0003677">
    <property type="term" value="F:DNA binding"/>
    <property type="evidence" value="ECO:0007669"/>
    <property type="project" value="UniProtKB-KW"/>
</dbReference>
<dbReference type="InterPro" id="IPR011711">
    <property type="entry name" value="GntR_C"/>
</dbReference>
<dbReference type="SMART" id="SM00345">
    <property type="entry name" value="HTH_GNTR"/>
    <property type="match status" value="1"/>
</dbReference>